<evidence type="ECO:0000313" key="2">
    <source>
        <dbReference type="Proteomes" id="UP000020492"/>
    </source>
</evidence>
<protein>
    <submittedName>
        <fullName evidence="1">Uncharacterized protein</fullName>
    </submittedName>
</protein>
<dbReference type="PATRIC" id="fig|1476583.3.peg.3597"/>
<gene>
    <name evidence="1" type="ORF">DEIPH_ctg139orf0081</name>
</gene>
<dbReference type="Proteomes" id="UP000020492">
    <property type="component" value="Unassembled WGS sequence"/>
</dbReference>
<dbReference type="EMBL" id="JHAC01000093">
    <property type="protein sequence ID" value="EYB66358.1"/>
    <property type="molecule type" value="Genomic_DNA"/>
</dbReference>
<proteinExistence type="predicted"/>
<name>A0A016QJW1_9DEIO</name>
<accession>A0A016QJW1</accession>
<dbReference type="AlphaFoldDB" id="A0A016QJW1"/>
<evidence type="ECO:0000313" key="1">
    <source>
        <dbReference type="EMBL" id="EYB66358.1"/>
    </source>
</evidence>
<dbReference type="STRING" id="1476583.DEIPH_ctg139orf0081"/>
<reference evidence="1 2" key="1">
    <citation type="submission" date="2014-03" db="EMBL/GenBank/DDBJ databases">
        <title>Draft genome sequence of Deinococcus phoenicis 1P10ME.</title>
        <authorList>
            <person name="Stepanov V.G."/>
            <person name="Vaishampayan P."/>
            <person name="Venkateswaran K."/>
            <person name="Fox G.E."/>
        </authorList>
    </citation>
    <scope>NUCLEOTIDE SEQUENCE [LARGE SCALE GENOMIC DNA]</scope>
    <source>
        <strain evidence="1 2">1P10ME</strain>
    </source>
</reference>
<sequence length="61" mass="6198">MVIGAGQPGLSAAYPLKKGNASSHDAALTDTIEAKRDAEVVQANVARAQAALRDLRAIGAP</sequence>
<organism evidence="1 2">
    <name type="scientific">Deinococcus phoenicis</name>
    <dbReference type="NCBI Taxonomy" id="1476583"/>
    <lineage>
        <taxon>Bacteria</taxon>
        <taxon>Thermotogati</taxon>
        <taxon>Deinococcota</taxon>
        <taxon>Deinococci</taxon>
        <taxon>Deinococcales</taxon>
        <taxon>Deinococcaceae</taxon>
        <taxon>Deinococcus</taxon>
    </lineage>
</organism>
<comment type="caution">
    <text evidence="1">The sequence shown here is derived from an EMBL/GenBank/DDBJ whole genome shotgun (WGS) entry which is preliminary data.</text>
</comment>
<keyword evidence="2" id="KW-1185">Reference proteome</keyword>
<dbReference type="RefSeq" id="WP_034360889.1">
    <property type="nucleotide sequence ID" value="NZ_JHAC01000093.1"/>
</dbReference>